<sequence length="35" mass="3616">MSHNDTIVAQATPPGRGGVGILRISGLKARDVAQE</sequence>
<proteinExistence type="predicted"/>
<organism evidence="2 3">
    <name type="scientific">Salmonella enterica subsp. enterica serovar Montevideo str. S5-403</name>
    <dbReference type="NCBI Taxonomy" id="913242"/>
    <lineage>
        <taxon>Bacteria</taxon>
        <taxon>Pseudomonadati</taxon>
        <taxon>Pseudomonadota</taxon>
        <taxon>Gammaproteobacteria</taxon>
        <taxon>Enterobacterales</taxon>
        <taxon>Enterobacteriaceae</taxon>
        <taxon>Salmonella</taxon>
    </lineage>
</organism>
<evidence type="ECO:0000313" key="3">
    <source>
        <dbReference type="Proteomes" id="UP000003221"/>
    </source>
</evidence>
<dbReference type="EMBL" id="AFCS01001202">
    <property type="protein sequence ID" value="EHC73208.1"/>
    <property type="molecule type" value="Genomic_DNA"/>
</dbReference>
<dbReference type="Pfam" id="PF10396">
    <property type="entry name" value="TrmE_N"/>
    <property type="match status" value="1"/>
</dbReference>
<evidence type="ECO:0000313" key="2">
    <source>
        <dbReference type="EMBL" id="EHC73208.1"/>
    </source>
</evidence>
<reference evidence="2 3" key="1">
    <citation type="journal article" date="2011" name="BMC Genomics">
        <title>Genome sequencing reveals diversification of virulence factor content and possible host adaptation in distinct subpopulations of Salmonella enterica.</title>
        <authorList>
            <person name="den Bakker H.C."/>
            <person name="Moreno Switt A.I."/>
            <person name="Govoni G."/>
            <person name="Cummings C.A."/>
            <person name="Ranieri M.L."/>
            <person name="Degoricija L."/>
            <person name="Hoelzer K."/>
            <person name="Rodriguez-Rivera L.D."/>
            <person name="Brown S."/>
            <person name="Bolchacova E."/>
            <person name="Furtado M.R."/>
            <person name="Wiedmann M."/>
        </authorList>
    </citation>
    <scope>NUCLEOTIDE SEQUENCE [LARGE SCALE GENOMIC DNA]</scope>
    <source>
        <strain evidence="2 3">S5-403</strain>
    </source>
</reference>
<dbReference type="Gene3D" id="3.30.1360.120">
    <property type="entry name" value="Probable tRNA modification gtpase trme, domain 1"/>
    <property type="match status" value="1"/>
</dbReference>
<feature type="non-terminal residue" evidence="2">
    <location>
        <position position="35"/>
    </location>
</feature>
<dbReference type="AlphaFoldDB" id="G5QAC2"/>
<accession>G5QAC2</accession>
<comment type="caution">
    <text evidence="2">The sequence shown here is derived from an EMBL/GenBank/DDBJ whole genome shotgun (WGS) entry which is preliminary data.</text>
</comment>
<dbReference type="InterPro" id="IPR018948">
    <property type="entry name" value="GTP-bd_TrmE_N"/>
</dbReference>
<dbReference type="InterPro" id="IPR027266">
    <property type="entry name" value="TrmE/GcvT-like"/>
</dbReference>
<feature type="domain" description="GTP-binding protein TrmE N-terminal" evidence="1">
    <location>
        <begin position="6"/>
        <end position="34"/>
    </location>
</feature>
<evidence type="ECO:0000259" key="1">
    <source>
        <dbReference type="Pfam" id="PF10396"/>
    </source>
</evidence>
<protein>
    <submittedName>
        <fullName evidence="2">GTPase and tRNA-U34 5-formylation enzyme TrmE</fullName>
    </submittedName>
</protein>
<gene>
    <name evidence="2" type="ORF">LTSEMON_5416</name>
</gene>
<name>G5QAC2_SALMO</name>
<dbReference type="Proteomes" id="UP000003221">
    <property type="component" value="Unassembled WGS sequence"/>
</dbReference>
<dbReference type="SUPFAM" id="SSF103025">
    <property type="entry name" value="Folate-binding domain"/>
    <property type="match status" value="1"/>
</dbReference>